<reference evidence="2" key="1">
    <citation type="journal article" date="2023" name="G3 (Bethesda)">
        <title>Genome assembly and association tests identify interacting loci associated with vigor, precocity, and sex in interspecific pistachio rootstocks.</title>
        <authorList>
            <person name="Palmer W."/>
            <person name="Jacygrad E."/>
            <person name="Sagayaradj S."/>
            <person name="Cavanaugh K."/>
            <person name="Han R."/>
            <person name="Bertier L."/>
            <person name="Beede B."/>
            <person name="Kafkas S."/>
            <person name="Golino D."/>
            <person name="Preece J."/>
            <person name="Michelmore R."/>
        </authorList>
    </citation>
    <scope>NUCLEOTIDE SEQUENCE [LARGE SCALE GENOMIC DNA]</scope>
</reference>
<protein>
    <submittedName>
        <fullName evidence="1">Uncharacterized protein</fullName>
    </submittedName>
</protein>
<gene>
    <name evidence="1" type="ORF">Patl1_28722</name>
</gene>
<sequence length="154" mass="17327">MLTAPDEQGRPPYIAKDIVPFHLKHGPKIFPQSLRMFKRMKSLLGPKYNGDYLRKLVRDILRHRRLHGNLTRIVIPTSTYFPAHHFKTKDSHGNDKPFHLVDGGIAANNPTLLAMKPTGTVFPGNPDEVPAQALQYEKVLVISLGTGNSKIEKK</sequence>
<proteinExistence type="predicted"/>
<evidence type="ECO:0000313" key="2">
    <source>
        <dbReference type="Proteomes" id="UP001164250"/>
    </source>
</evidence>
<accession>A0ACC1BC58</accession>
<dbReference type="EMBL" id="CM047901">
    <property type="protein sequence ID" value="KAJ0096513.1"/>
    <property type="molecule type" value="Genomic_DNA"/>
</dbReference>
<comment type="caution">
    <text evidence="1">The sequence shown here is derived from an EMBL/GenBank/DDBJ whole genome shotgun (WGS) entry which is preliminary data.</text>
</comment>
<organism evidence="1 2">
    <name type="scientific">Pistacia atlantica</name>
    <dbReference type="NCBI Taxonomy" id="434234"/>
    <lineage>
        <taxon>Eukaryota</taxon>
        <taxon>Viridiplantae</taxon>
        <taxon>Streptophyta</taxon>
        <taxon>Embryophyta</taxon>
        <taxon>Tracheophyta</taxon>
        <taxon>Spermatophyta</taxon>
        <taxon>Magnoliopsida</taxon>
        <taxon>eudicotyledons</taxon>
        <taxon>Gunneridae</taxon>
        <taxon>Pentapetalae</taxon>
        <taxon>rosids</taxon>
        <taxon>malvids</taxon>
        <taxon>Sapindales</taxon>
        <taxon>Anacardiaceae</taxon>
        <taxon>Pistacia</taxon>
    </lineage>
</organism>
<name>A0ACC1BC58_9ROSI</name>
<keyword evidence="2" id="KW-1185">Reference proteome</keyword>
<evidence type="ECO:0000313" key="1">
    <source>
        <dbReference type="EMBL" id="KAJ0096513.1"/>
    </source>
</evidence>
<dbReference type="Proteomes" id="UP001164250">
    <property type="component" value="Chromosome 5"/>
</dbReference>